<keyword evidence="2" id="KW-1185">Reference proteome</keyword>
<comment type="caution">
    <text evidence="1">The sequence shown here is derived from an EMBL/GenBank/DDBJ whole genome shotgun (WGS) entry which is preliminary data.</text>
</comment>
<sequence>MAVQIHMVHRAQGVRQMGLEGRSRSKRYGRWLGRRLGFTCTMMETRYLSKGLRRPKQGHSSANNSFSILENSPADLDQIQLPKSKAEAQESFKPSLDPNKLS</sequence>
<gene>
    <name evidence="1" type="ORF">M9H77_12282</name>
</gene>
<dbReference type="Proteomes" id="UP001060085">
    <property type="component" value="Linkage Group LG03"/>
</dbReference>
<dbReference type="EMBL" id="CM044703">
    <property type="protein sequence ID" value="KAI5671918.1"/>
    <property type="molecule type" value="Genomic_DNA"/>
</dbReference>
<reference evidence="2" key="1">
    <citation type="journal article" date="2023" name="Nat. Plants">
        <title>Single-cell RNA sequencing provides a high-resolution roadmap for understanding the multicellular compartmentation of specialized metabolism.</title>
        <authorList>
            <person name="Sun S."/>
            <person name="Shen X."/>
            <person name="Li Y."/>
            <person name="Li Y."/>
            <person name="Wang S."/>
            <person name="Li R."/>
            <person name="Zhang H."/>
            <person name="Shen G."/>
            <person name="Guo B."/>
            <person name="Wei J."/>
            <person name="Xu J."/>
            <person name="St-Pierre B."/>
            <person name="Chen S."/>
            <person name="Sun C."/>
        </authorList>
    </citation>
    <scope>NUCLEOTIDE SEQUENCE [LARGE SCALE GENOMIC DNA]</scope>
</reference>
<name>A0ACC0BH54_CATRO</name>
<accession>A0ACC0BH54</accession>
<organism evidence="1 2">
    <name type="scientific">Catharanthus roseus</name>
    <name type="common">Madagascar periwinkle</name>
    <name type="synonym">Vinca rosea</name>
    <dbReference type="NCBI Taxonomy" id="4058"/>
    <lineage>
        <taxon>Eukaryota</taxon>
        <taxon>Viridiplantae</taxon>
        <taxon>Streptophyta</taxon>
        <taxon>Embryophyta</taxon>
        <taxon>Tracheophyta</taxon>
        <taxon>Spermatophyta</taxon>
        <taxon>Magnoliopsida</taxon>
        <taxon>eudicotyledons</taxon>
        <taxon>Gunneridae</taxon>
        <taxon>Pentapetalae</taxon>
        <taxon>asterids</taxon>
        <taxon>lamiids</taxon>
        <taxon>Gentianales</taxon>
        <taxon>Apocynaceae</taxon>
        <taxon>Rauvolfioideae</taxon>
        <taxon>Vinceae</taxon>
        <taxon>Catharanthinae</taxon>
        <taxon>Catharanthus</taxon>
    </lineage>
</organism>
<evidence type="ECO:0000313" key="1">
    <source>
        <dbReference type="EMBL" id="KAI5671918.1"/>
    </source>
</evidence>
<protein>
    <submittedName>
        <fullName evidence="1">Uncharacterized protein</fullName>
    </submittedName>
</protein>
<proteinExistence type="predicted"/>
<evidence type="ECO:0000313" key="2">
    <source>
        <dbReference type="Proteomes" id="UP001060085"/>
    </source>
</evidence>